<dbReference type="RefSeq" id="WP_120187980.1">
    <property type="nucleotide sequence ID" value="NZ_MCHY01000002.1"/>
</dbReference>
<dbReference type="EMBL" id="MCHY01000002">
    <property type="protein sequence ID" value="RKD26700.1"/>
    <property type="molecule type" value="Genomic_DNA"/>
</dbReference>
<keyword evidence="3" id="KW-1185">Reference proteome</keyword>
<evidence type="ECO:0000256" key="1">
    <source>
        <dbReference type="SAM" id="Phobius"/>
    </source>
</evidence>
<keyword evidence="1" id="KW-1133">Transmembrane helix</keyword>
<organism evidence="2 3">
    <name type="scientific">Ammoniphilus oxalaticus</name>
    <dbReference type="NCBI Taxonomy" id="66863"/>
    <lineage>
        <taxon>Bacteria</taxon>
        <taxon>Bacillati</taxon>
        <taxon>Bacillota</taxon>
        <taxon>Bacilli</taxon>
        <taxon>Bacillales</taxon>
        <taxon>Paenibacillaceae</taxon>
        <taxon>Aneurinibacillus group</taxon>
        <taxon>Ammoniphilus</taxon>
    </lineage>
</organism>
<gene>
    <name evidence="2" type="ORF">BEP19_15965</name>
</gene>
<comment type="caution">
    <text evidence="2">The sequence shown here is derived from an EMBL/GenBank/DDBJ whole genome shotgun (WGS) entry which is preliminary data.</text>
</comment>
<name>A0A419SQD3_9BACL</name>
<keyword evidence="1" id="KW-0472">Membrane</keyword>
<proteinExistence type="predicted"/>
<reference evidence="2 3" key="1">
    <citation type="submission" date="2016-08" db="EMBL/GenBank/DDBJ databases">
        <title>Novel Firmicute Genomes.</title>
        <authorList>
            <person name="Poppleton D.I."/>
            <person name="Gribaldo S."/>
        </authorList>
    </citation>
    <scope>NUCLEOTIDE SEQUENCE [LARGE SCALE GENOMIC DNA]</scope>
    <source>
        <strain evidence="2 3">RAOx-1</strain>
    </source>
</reference>
<feature type="transmembrane region" description="Helical" evidence="1">
    <location>
        <begin position="57"/>
        <end position="74"/>
    </location>
</feature>
<feature type="transmembrane region" description="Helical" evidence="1">
    <location>
        <begin position="7"/>
        <end position="25"/>
    </location>
</feature>
<protein>
    <submittedName>
        <fullName evidence="2">Uncharacterized protein</fullName>
    </submittedName>
</protein>
<accession>A0A419SQD3</accession>
<dbReference type="Proteomes" id="UP000284219">
    <property type="component" value="Unassembled WGS sequence"/>
</dbReference>
<sequence length="83" mass="9685">MLLNLSMALMLWLVIGFLTGIKLIFVDEVLSKEHLDRVRDRVGFSESHYFVTGKKTVFLSICTLMGFLSMYYYIQGSINRREK</sequence>
<keyword evidence="1" id="KW-0812">Transmembrane</keyword>
<evidence type="ECO:0000313" key="2">
    <source>
        <dbReference type="EMBL" id="RKD26700.1"/>
    </source>
</evidence>
<dbReference type="OrthoDB" id="2905981at2"/>
<dbReference type="AlphaFoldDB" id="A0A419SQD3"/>
<evidence type="ECO:0000313" key="3">
    <source>
        <dbReference type="Proteomes" id="UP000284219"/>
    </source>
</evidence>